<dbReference type="EMBL" id="JACOPK010000002">
    <property type="protein sequence ID" value="MBC5694704.1"/>
    <property type="molecule type" value="Genomic_DNA"/>
</dbReference>
<evidence type="ECO:0000256" key="1">
    <source>
        <dbReference type="ARBA" id="ARBA00022694"/>
    </source>
</evidence>
<dbReference type="Gene3D" id="3.40.50.620">
    <property type="entry name" value="HUPs"/>
    <property type="match status" value="1"/>
</dbReference>
<comment type="similarity">
    <text evidence="2">Belongs to the TmcAL family.</text>
</comment>
<proteinExistence type="inferred from homology"/>
<sequence>MDTAFPVCGIVAEYNPFHSGHMFHIRRTRESLGGDAVIVCVMSGNFVQRGDFAVLDKYARAETAVRGGADLVLELPLAAALSSAEGFARGAVALLHGIGCRYLSFGAETADISLVQQAAEALNALPPAAGNRSGLSYAAYRQQELAALNPAAAALLTSPNNTLGIEYCRALRDFPMQPLAVARRGAGHDEVAPADGFASASLLRGYLREGGEERCAPYLPESSIEVWRREKARGAAPVTLPEGAMLTLLRAALFRGALATGSADGFDERCAAAVYSAVSFSDAVEKAQTRRFPAARVRRTLLRAALGISPDASPLPSYARVLAFSARGRTLLRRQDGLPLIVKPVTEKQLPDALQPSLRLDAFADDLFGLARPAPLPGGEHYRKTPFYLT</sequence>
<dbReference type="PANTHER" id="PTHR37825:SF1">
    <property type="entry name" value="TRNA(MET) CYTIDINE ACETATE LIGASE"/>
    <property type="match status" value="1"/>
</dbReference>
<keyword evidence="2" id="KW-0820">tRNA-binding</keyword>
<feature type="binding site" evidence="2">
    <location>
        <position position="160"/>
    </location>
    <ligand>
        <name>ATP</name>
        <dbReference type="ChEBI" id="CHEBI:30616"/>
    </ligand>
</feature>
<protein>
    <recommendedName>
        <fullName evidence="2">tRNA(Met) cytidine acetate ligase</fullName>
        <ecNumber evidence="2">6.3.4.-</ecNumber>
    </recommendedName>
</protein>
<keyword evidence="2" id="KW-0067">ATP-binding</keyword>
<dbReference type="Pfam" id="PF05636">
    <property type="entry name" value="HIGH_NTase1"/>
    <property type="match status" value="1"/>
</dbReference>
<evidence type="ECO:0000313" key="4">
    <source>
        <dbReference type="Proteomes" id="UP000641741"/>
    </source>
</evidence>
<keyword evidence="2" id="KW-0547">Nucleotide-binding</keyword>
<keyword evidence="1 2" id="KW-0819">tRNA processing</keyword>
<keyword evidence="4" id="KW-1185">Reference proteome</keyword>
<gene>
    <name evidence="2" type="primary">tmcAL</name>
    <name evidence="3" type="ORF">H8S02_01905</name>
</gene>
<dbReference type="HAMAP" id="MF_01539">
    <property type="entry name" value="TmcAL"/>
    <property type="match status" value="1"/>
</dbReference>
<organism evidence="3 4">
    <name type="scientific">Agathobaculum hominis</name>
    <dbReference type="NCBI Taxonomy" id="2763014"/>
    <lineage>
        <taxon>Bacteria</taxon>
        <taxon>Bacillati</taxon>
        <taxon>Bacillota</taxon>
        <taxon>Clostridia</taxon>
        <taxon>Eubacteriales</taxon>
        <taxon>Butyricicoccaceae</taxon>
        <taxon>Agathobaculum</taxon>
    </lineage>
</organism>
<dbReference type="RefSeq" id="WP_186969012.1">
    <property type="nucleotide sequence ID" value="NZ_JACOPK010000002.1"/>
</dbReference>
<keyword evidence="2" id="KW-0694">RNA-binding</keyword>
<dbReference type="InterPro" id="IPR008513">
    <property type="entry name" value="tRNA(Met)_cyd_acetate_ligase"/>
</dbReference>
<dbReference type="SUPFAM" id="SSF52374">
    <property type="entry name" value="Nucleotidylyl transferase"/>
    <property type="match status" value="1"/>
</dbReference>
<comment type="subcellular location">
    <subcellularLocation>
        <location evidence="2">Cytoplasm</location>
    </subcellularLocation>
</comment>
<accession>A0ABR7GK53</accession>
<evidence type="ECO:0000256" key="2">
    <source>
        <dbReference type="HAMAP-Rule" id="MF_01539"/>
    </source>
</evidence>
<reference evidence="3 4" key="1">
    <citation type="submission" date="2020-08" db="EMBL/GenBank/DDBJ databases">
        <title>Genome public.</title>
        <authorList>
            <person name="Liu C."/>
            <person name="Sun Q."/>
        </authorList>
    </citation>
    <scope>NUCLEOTIDE SEQUENCE [LARGE SCALE GENOMIC DNA]</scope>
    <source>
        <strain evidence="3 4">M2</strain>
    </source>
</reference>
<name>A0ABR7GK53_9FIRM</name>
<evidence type="ECO:0000313" key="3">
    <source>
        <dbReference type="EMBL" id="MBC5694704.1"/>
    </source>
</evidence>
<feature type="binding site" evidence="2">
    <location>
        <begin position="11"/>
        <end position="24"/>
    </location>
    <ligand>
        <name>ATP</name>
        <dbReference type="ChEBI" id="CHEBI:30616"/>
    </ligand>
</feature>
<comment type="catalytic activity">
    <reaction evidence="2">
        <text>cytidine(34) in elongator tRNA(Met) + acetate + ATP = N(4)-acetylcytidine(34) in elongator tRNA(Met) + AMP + diphosphate</text>
        <dbReference type="Rhea" id="RHEA:58144"/>
        <dbReference type="Rhea" id="RHEA-COMP:10693"/>
        <dbReference type="Rhea" id="RHEA-COMP:10694"/>
        <dbReference type="ChEBI" id="CHEBI:30089"/>
        <dbReference type="ChEBI" id="CHEBI:30616"/>
        <dbReference type="ChEBI" id="CHEBI:33019"/>
        <dbReference type="ChEBI" id="CHEBI:74900"/>
        <dbReference type="ChEBI" id="CHEBI:82748"/>
        <dbReference type="ChEBI" id="CHEBI:456215"/>
    </reaction>
</comment>
<feature type="binding site" evidence="2">
    <location>
        <position position="106"/>
    </location>
    <ligand>
        <name>ATP</name>
        <dbReference type="ChEBI" id="CHEBI:30616"/>
    </ligand>
</feature>
<dbReference type="EC" id="6.3.4.-" evidence="2"/>
<comment type="function">
    <text evidence="2">Catalyzes the formation of N(4)-acetylcytidine (ac(4)C) at the wobble position of elongator tRNA(Met), using acetate and ATP as substrates. First activates an acetate ion to form acetyladenylate (Ac-AMP) and then transfers the acetyl group to tRNA to form ac(4)C34.</text>
</comment>
<keyword evidence="2" id="KW-0963">Cytoplasm</keyword>
<dbReference type="Proteomes" id="UP000641741">
    <property type="component" value="Unassembled WGS sequence"/>
</dbReference>
<comment type="caution">
    <text evidence="2">Lacks conserved residue(s) required for the propagation of feature annotation.</text>
</comment>
<feature type="binding site" evidence="2">
    <location>
        <position position="183"/>
    </location>
    <ligand>
        <name>ATP</name>
        <dbReference type="ChEBI" id="CHEBI:30616"/>
    </ligand>
</feature>
<keyword evidence="2" id="KW-0436">Ligase</keyword>
<dbReference type="PANTHER" id="PTHR37825">
    <property type="entry name" value="TRNA(MET) CYTIDINE ACETATE LIGASE"/>
    <property type="match status" value="1"/>
</dbReference>
<dbReference type="InterPro" id="IPR014729">
    <property type="entry name" value="Rossmann-like_a/b/a_fold"/>
</dbReference>
<comment type="caution">
    <text evidence="3">The sequence shown here is derived from an EMBL/GenBank/DDBJ whole genome shotgun (WGS) entry which is preliminary data.</text>
</comment>